<dbReference type="Proteomes" id="UP000298663">
    <property type="component" value="Unassembled WGS sequence"/>
</dbReference>
<dbReference type="PRINTS" id="PR00398">
    <property type="entry name" value="STRDHORMONER"/>
</dbReference>
<proteinExistence type="inferred from homology"/>
<dbReference type="Gene3D" id="3.30.50.10">
    <property type="entry name" value="Erythroid Transcription Factor GATA-1, subunit A"/>
    <property type="match status" value="1"/>
</dbReference>
<dbReference type="PROSITE" id="PS00031">
    <property type="entry name" value="NUCLEAR_REC_DBD_1"/>
    <property type="match status" value="1"/>
</dbReference>
<feature type="region of interest" description="Disordered" evidence="12">
    <location>
        <begin position="124"/>
        <end position="147"/>
    </location>
</feature>
<comment type="caution">
    <text evidence="15">The sequence shown here is derived from an EMBL/GenBank/DDBJ whole genome shotgun (WGS) entry which is preliminary data.</text>
</comment>
<evidence type="ECO:0000256" key="11">
    <source>
        <dbReference type="RuleBase" id="RU004334"/>
    </source>
</evidence>
<reference evidence="15 16" key="2">
    <citation type="journal article" date="2019" name="G3 (Bethesda)">
        <title>Hybrid Assembly of the Genome of the Entomopathogenic Nematode Steinernema carpocapsae Identifies the X-Chromosome.</title>
        <authorList>
            <person name="Serra L."/>
            <person name="Macchietto M."/>
            <person name="Macias-Munoz A."/>
            <person name="McGill C.J."/>
            <person name="Rodriguez I.M."/>
            <person name="Rodriguez B."/>
            <person name="Murad R."/>
            <person name="Mortazavi A."/>
        </authorList>
    </citation>
    <scope>NUCLEOTIDE SEQUENCE [LARGE SCALE GENOMIC DNA]</scope>
    <source>
        <strain evidence="15 16">ALL</strain>
    </source>
</reference>
<keyword evidence="9 11" id="KW-0675">Receptor</keyword>
<dbReference type="InterPro" id="IPR001723">
    <property type="entry name" value="Nuclear_hrmn_rcpt"/>
</dbReference>
<evidence type="ECO:0000256" key="4">
    <source>
        <dbReference type="ARBA" id="ARBA00022771"/>
    </source>
</evidence>
<dbReference type="InterPro" id="IPR001628">
    <property type="entry name" value="Znf_hrmn_rcpt"/>
</dbReference>
<dbReference type="EMBL" id="AZBU02000006">
    <property type="protein sequence ID" value="TKR73323.1"/>
    <property type="molecule type" value="Genomic_DNA"/>
</dbReference>
<evidence type="ECO:0000256" key="7">
    <source>
        <dbReference type="ARBA" id="ARBA00023125"/>
    </source>
</evidence>
<evidence type="ECO:0000256" key="9">
    <source>
        <dbReference type="ARBA" id="ARBA00023170"/>
    </source>
</evidence>
<keyword evidence="10 11" id="KW-0539">Nucleus</keyword>
<feature type="region of interest" description="Disordered" evidence="12">
    <location>
        <begin position="554"/>
        <end position="573"/>
    </location>
</feature>
<evidence type="ECO:0000256" key="1">
    <source>
        <dbReference type="ARBA" id="ARBA00004123"/>
    </source>
</evidence>
<keyword evidence="16" id="KW-1185">Reference proteome</keyword>
<dbReference type="Gene3D" id="1.10.565.10">
    <property type="entry name" value="Retinoid X Receptor"/>
    <property type="match status" value="1"/>
</dbReference>
<evidence type="ECO:0008006" key="17">
    <source>
        <dbReference type="Google" id="ProtNLM"/>
    </source>
</evidence>
<evidence type="ECO:0000256" key="6">
    <source>
        <dbReference type="ARBA" id="ARBA00023015"/>
    </source>
</evidence>
<dbReference type="Pfam" id="PF00104">
    <property type="entry name" value="Hormone_recep"/>
    <property type="match status" value="1"/>
</dbReference>
<dbReference type="SMART" id="SM00430">
    <property type="entry name" value="HOLI"/>
    <property type="match status" value="1"/>
</dbReference>
<dbReference type="OrthoDB" id="5771769at2759"/>
<dbReference type="FunFam" id="3.30.50.10:FF:000030">
    <property type="entry name" value="Nuclear Hormone Receptor family"/>
    <property type="match status" value="1"/>
</dbReference>
<feature type="compositionally biased region" description="Polar residues" evidence="12">
    <location>
        <begin position="451"/>
        <end position="462"/>
    </location>
</feature>
<evidence type="ECO:0000256" key="2">
    <source>
        <dbReference type="ARBA" id="ARBA00005993"/>
    </source>
</evidence>
<evidence type="ECO:0000313" key="15">
    <source>
        <dbReference type="EMBL" id="TKR73323.1"/>
    </source>
</evidence>
<dbReference type="PROSITE" id="PS51030">
    <property type="entry name" value="NUCLEAR_REC_DBD_2"/>
    <property type="match status" value="1"/>
</dbReference>
<comment type="subcellular location">
    <subcellularLocation>
        <location evidence="1 11">Nucleus</location>
    </subcellularLocation>
</comment>
<evidence type="ECO:0000256" key="12">
    <source>
        <dbReference type="SAM" id="MobiDB-lite"/>
    </source>
</evidence>
<dbReference type="GO" id="GO:0000978">
    <property type="term" value="F:RNA polymerase II cis-regulatory region sequence-specific DNA binding"/>
    <property type="evidence" value="ECO:0007669"/>
    <property type="project" value="InterPro"/>
</dbReference>
<dbReference type="InterPro" id="IPR050274">
    <property type="entry name" value="Nuclear_hormone_rcpt_NR2"/>
</dbReference>
<dbReference type="Pfam" id="PF00105">
    <property type="entry name" value="zf-C4"/>
    <property type="match status" value="1"/>
</dbReference>
<evidence type="ECO:0000256" key="10">
    <source>
        <dbReference type="ARBA" id="ARBA00023242"/>
    </source>
</evidence>
<evidence type="ECO:0000256" key="5">
    <source>
        <dbReference type="ARBA" id="ARBA00022833"/>
    </source>
</evidence>
<keyword evidence="7 11" id="KW-0238">DNA-binding</keyword>
<keyword evidence="6 11" id="KW-0805">Transcription regulation</keyword>
<dbReference type="PANTHER" id="PTHR24083">
    <property type="entry name" value="NUCLEAR HORMONE RECEPTOR"/>
    <property type="match status" value="1"/>
</dbReference>
<dbReference type="SUPFAM" id="SSF48508">
    <property type="entry name" value="Nuclear receptor ligand-binding domain"/>
    <property type="match status" value="1"/>
</dbReference>
<organism evidence="15 16">
    <name type="scientific">Steinernema carpocapsae</name>
    <name type="common">Entomopathogenic nematode</name>
    <dbReference type="NCBI Taxonomy" id="34508"/>
    <lineage>
        <taxon>Eukaryota</taxon>
        <taxon>Metazoa</taxon>
        <taxon>Ecdysozoa</taxon>
        <taxon>Nematoda</taxon>
        <taxon>Chromadorea</taxon>
        <taxon>Rhabditida</taxon>
        <taxon>Tylenchina</taxon>
        <taxon>Panagrolaimomorpha</taxon>
        <taxon>Strongyloidoidea</taxon>
        <taxon>Steinernematidae</taxon>
        <taxon>Steinernema</taxon>
    </lineage>
</organism>
<dbReference type="InterPro" id="IPR035500">
    <property type="entry name" value="NHR-like_dom_sf"/>
</dbReference>
<feature type="compositionally biased region" description="Basic and acidic residues" evidence="12">
    <location>
        <begin position="463"/>
        <end position="473"/>
    </location>
</feature>
<dbReference type="CDD" id="cd06960">
    <property type="entry name" value="NR_DBD_HNF4A"/>
    <property type="match status" value="1"/>
</dbReference>
<accession>A0A4U5MUX5</accession>
<name>A0A4U5MUX5_STECR</name>
<gene>
    <name evidence="15" type="ORF">L596_020643</name>
</gene>
<keyword evidence="3 11" id="KW-0479">Metal-binding</keyword>
<dbReference type="GO" id="GO:0008270">
    <property type="term" value="F:zinc ion binding"/>
    <property type="evidence" value="ECO:0007669"/>
    <property type="project" value="UniProtKB-KW"/>
</dbReference>
<evidence type="ECO:0000256" key="8">
    <source>
        <dbReference type="ARBA" id="ARBA00023163"/>
    </source>
</evidence>
<dbReference type="GO" id="GO:0005634">
    <property type="term" value="C:nucleus"/>
    <property type="evidence" value="ECO:0007669"/>
    <property type="project" value="UniProtKB-SubCell"/>
</dbReference>
<dbReference type="InterPro" id="IPR049636">
    <property type="entry name" value="HNF4-like_DBD"/>
</dbReference>
<dbReference type="InterPro" id="IPR013088">
    <property type="entry name" value="Znf_NHR/GATA"/>
</dbReference>
<dbReference type="GO" id="GO:0003700">
    <property type="term" value="F:DNA-binding transcription factor activity"/>
    <property type="evidence" value="ECO:0007669"/>
    <property type="project" value="InterPro"/>
</dbReference>
<evidence type="ECO:0000259" key="14">
    <source>
        <dbReference type="PROSITE" id="PS51843"/>
    </source>
</evidence>
<dbReference type="STRING" id="34508.A0A4U5MUX5"/>
<evidence type="ECO:0000259" key="13">
    <source>
        <dbReference type="PROSITE" id="PS51030"/>
    </source>
</evidence>
<feature type="region of interest" description="Disordered" evidence="12">
    <location>
        <begin position="434"/>
        <end position="495"/>
    </location>
</feature>
<evidence type="ECO:0000313" key="16">
    <source>
        <dbReference type="Proteomes" id="UP000298663"/>
    </source>
</evidence>
<reference evidence="15 16" key="1">
    <citation type="journal article" date="2015" name="Genome Biol.">
        <title>Comparative genomics of Steinernema reveals deeply conserved gene regulatory networks.</title>
        <authorList>
            <person name="Dillman A.R."/>
            <person name="Macchietto M."/>
            <person name="Porter C.F."/>
            <person name="Rogers A."/>
            <person name="Williams B."/>
            <person name="Antoshechkin I."/>
            <person name="Lee M.M."/>
            <person name="Goodwin Z."/>
            <person name="Lu X."/>
            <person name="Lewis E.E."/>
            <person name="Goodrich-Blair H."/>
            <person name="Stock S.P."/>
            <person name="Adams B.J."/>
            <person name="Sternberg P.W."/>
            <person name="Mortazavi A."/>
        </authorList>
    </citation>
    <scope>NUCLEOTIDE SEQUENCE [LARGE SCALE GENOMIC DNA]</scope>
    <source>
        <strain evidence="15 16">ALL</strain>
    </source>
</reference>
<evidence type="ECO:0000256" key="3">
    <source>
        <dbReference type="ARBA" id="ARBA00022723"/>
    </source>
</evidence>
<keyword evidence="8 11" id="KW-0804">Transcription</keyword>
<comment type="similarity">
    <text evidence="2 11">Belongs to the nuclear hormone receptor family.</text>
</comment>
<sequence length="583" mass="65671">MALTMLKQEEVDPCGRDTYELPLQQTLDPLMKPVCSTSSGSSKGHMICVVCGDAATGRHYGTVACNGCKGFFRRTIRRQYSYKCRFKDDCDIKIHTRAVCRACRYRRCLENGMKIEAVQNERDVIGKRKRGTDSPEPQASASDRKQQMVSYEGISMNNMMSCADLTDDEIWSGRSSAALLQQLSNLEECVAKQRDSVIQSTGNVEYATSRQPNHFDGSKRQATVQDIFQSLRCQLVLGMNWARQLTPFNNLNNDDQTALLKSFAPQNIVLGVAYRSMSQRVDHLKLINDSFITRAADDKDEAPEFCSSEFYKKDCNRVMDQLVIPMSELDIDRIEFLAMKACVLFNPVAKGISRQSYQKVLNTRRAIYKALEFYENTKIPKPAEGRIGDILFTMLSPLQTFANMVSEDVLVTKLSGVAHLDRLMEELILAGSGPNYNGRSSRDDPKDTRQAAENIQRSLSESSYERSPVDTKTLESGTIPMDPSEDRRQSVSDHAPVRMFDNYTFTSPTMMDDYNSSSTLSSYFFQQPLNQNRPSVPTTTTYMTSPTPFTSTWDSSGSYMPPQTSMQPPVSTVDPRYVVNGNF</sequence>
<dbReference type="PRINTS" id="PR00047">
    <property type="entry name" value="STROIDFINGER"/>
</dbReference>
<dbReference type="PROSITE" id="PS51843">
    <property type="entry name" value="NR_LBD"/>
    <property type="match status" value="1"/>
</dbReference>
<keyword evidence="4 11" id="KW-0863">Zinc-finger</keyword>
<feature type="domain" description="Nuclear receptor" evidence="13">
    <location>
        <begin position="45"/>
        <end position="120"/>
    </location>
</feature>
<feature type="domain" description="NR LBD" evidence="14">
    <location>
        <begin position="193"/>
        <end position="431"/>
    </location>
</feature>
<dbReference type="InterPro" id="IPR000536">
    <property type="entry name" value="Nucl_hrmn_rcpt_lig-bd"/>
</dbReference>
<keyword evidence="5 11" id="KW-0862">Zinc</keyword>
<dbReference type="SUPFAM" id="SSF57716">
    <property type="entry name" value="Glucocorticoid receptor-like (DNA-binding domain)"/>
    <property type="match status" value="1"/>
</dbReference>
<protein>
    <recommendedName>
        <fullName evidence="17">Nuclear receptor domain-containing protein</fullName>
    </recommendedName>
</protein>
<feature type="compositionally biased region" description="Polar residues" evidence="12">
    <location>
        <begin position="554"/>
        <end position="570"/>
    </location>
</feature>
<feature type="compositionally biased region" description="Basic and acidic residues" evidence="12">
    <location>
        <begin position="440"/>
        <end position="450"/>
    </location>
</feature>
<dbReference type="AlphaFoldDB" id="A0A4U5MUX5"/>
<dbReference type="SMART" id="SM00399">
    <property type="entry name" value="ZnF_C4"/>
    <property type="match status" value="1"/>
</dbReference>